<dbReference type="Pfam" id="PF00593">
    <property type="entry name" value="TonB_dep_Rec_b-barrel"/>
    <property type="match status" value="1"/>
</dbReference>
<evidence type="ECO:0000313" key="13">
    <source>
        <dbReference type="EMBL" id="MVN78872.1"/>
    </source>
</evidence>
<dbReference type="NCBIfam" id="TIGR04057">
    <property type="entry name" value="SusC_RagA_signa"/>
    <property type="match status" value="1"/>
</dbReference>
<evidence type="ECO:0000259" key="12">
    <source>
        <dbReference type="Pfam" id="PF07715"/>
    </source>
</evidence>
<dbReference type="InterPro" id="IPR023996">
    <property type="entry name" value="TonB-dep_OMP_SusC/RagA"/>
</dbReference>
<evidence type="ECO:0000256" key="7">
    <source>
        <dbReference type="ARBA" id="ARBA00023237"/>
    </source>
</evidence>
<dbReference type="GO" id="GO:0009279">
    <property type="term" value="C:cell outer membrane"/>
    <property type="evidence" value="ECO:0007669"/>
    <property type="project" value="UniProtKB-SubCell"/>
</dbReference>
<sequence>MRPSVLLAHRFLVPTLLATGPLLASARPTDADLALSGLRVSATFRKAPPTPGVLADVRVNGQVNDEKGQGLPGVTVLVQGTSNGVTTDAEGKFTLMADDKATLVVSSVGYITQQVAIAGRTTIAIALVPSAQDLDEVVVTGYQTQRKADLTGAVSVVKVSEIQEMTSQNVANNLQGRVPGVQITSDGSPTGNATVRIRGYGTLLSGNNDPLYVIDGIPTKDGINQINQNDIENIQVLKDASAASIYGSRAGNGVIIITTKKAKKGVTQVNFSTFFTLQTPGAHLKTLNAADYGRVYWQGAVNDGNTPNLPYYSFQSHLGPDGRPVLDQVVIPEFIDAGKTQRSADTDWFKETQQNAFIQSYNLNVSNGGEHGGVLFSLNYYDNTGTLKYTGANRMTARLNSDYGLFGDKLKIGENLTLVKSQQTEFDLNLVRDRSSQLLSIVPVHTVDGVGWGGPVAGMSDRDNPLRLLTDNQQNRSNTGRAFGNAFADLEVIKGLHLRTSIGVDYSIFKFTNLYKTYTAGFLSNANNQVTNTNRFFGNWVWQNTLNYHLDLGQSKHQLDFLAGAERISYHFDETTASRTNFASEDPNYIILDAGTANVSNSGVASGYRLASYFAKVNYSFADRYLLSATLRRDGSSRFGVDNQFGLFPAVSGGWRLSEEAFLKDNVKAISDLKLRAGWGQTGNQDIANYASRGLYQSVLGIADPNFTYDVGTAYDIYGNDANLPSGYRRVQQANPNLKWETATQTDVGADFGLFDNKITGSVDYYVKNTKDILVNLPYLGVVGEGGDKFVNGASVQNKGWEFLLSYQNRLANGLTYNISGNLSTYRNTLTFLPDEVINAYGGNGQDVTRLGHSVNAVYGYVADGLYQTAAEAATGPTQTGAGPGRIRYKDLNGDGKIDNFDQTWITEAVPDFSYGLNLGGSYKGFDLQIFLQGVQGIYAFNNSKFRTDFAFVQGENLGSRTLDAWSPTNTGSTIPALTLINTNNEARSSSYFVENASYLKLRNVQLGYNLPTALVSKIRLQGVRIYVQGQNLFTVKSKQFTGPDPEITIYQYPIPHIFTTGLNVSF</sequence>
<dbReference type="Gene3D" id="2.40.170.20">
    <property type="entry name" value="TonB-dependent receptor, beta-barrel domain"/>
    <property type="match status" value="1"/>
</dbReference>
<dbReference type="Pfam" id="PF13715">
    <property type="entry name" value="CarbopepD_reg_2"/>
    <property type="match status" value="1"/>
</dbReference>
<evidence type="ECO:0000259" key="11">
    <source>
        <dbReference type="Pfam" id="PF00593"/>
    </source>
</evidence>
<dbReference type="Gene3D" id="2.170.130.10">
    <property type="entry name" value="TonB-dependent receptor, plug domain"/>
    <property type="match status" value="1"/>
</dbReference>
<evidence type="ECO:0000256" key="6">
    <source>
        <dbReference type="ARBA" id="ARBA00023136"/>
    </source>
</evidence>
<evidence type="ECO:0000256" key="5">
    <source>
        <dbReference type="ARBA" id="ARBA00023077"/>
    </source>
</evidence>
<dbReference type="Pfam" id="PF07715">
    <property type="entry name" value="Plug"/>
    <property type="match status" value="1"/>
</dbReference>
<dbReference type="RefSeq" id="WP_157569415.1">
    <property type="nucleotide sequence ID" value="NZ_WQKZ01000007.1"/>
</dbReference>
<keyword evidence="7 8" id="KW-0998">Cell outer membrane</keyword>
<evidence type="ECO:0000313" key="14">
    <source>
        <dbReference type="Proteomes" id="UP000441336"/>
    </source>
</evidence>
<dbReference type="InterPro" id="IPR000531">
    <property type="entry name" value="Beta-barrel_TonB"/>
</dbReference>
<dbReference type="InterPro" id="IPR012910">
    <property type="entry name" value="Plug_dom"/>
</dbReference>
<keyword evidence="6 8" id="KW-0472">Membrane</keyword>
<dbReference type="InterPro" id="IPR037066">
    <property type="entry name" value="Plug_dom_sf"/>
</dbReference>
<evidence type="ECO:0000256" key="1">
    <source>
        <dbReference type="ARBA" id="ARBA00004571"/>
    </source>
</evidence>
<dbReference type="AlphaFoldDB" id="A0A7K1TKH3"/>
<dbReference type="Gene3D" id="2.60.40.1120">
    <property type="entry name" value="Carboxypeptidase-like, regulatory domain"/>
    <property type="match status" value="1"/>
</dbReference>
<dbReference type="EMBL" id="WQKZ01000007">
    <property type="protein sequence ID" value="MVN78872.1"/>
    <property type="molecule type" value="Genomic_DNA"/>
</dbReference>
<feature type="chain" id="PRO_5029687580" evidence="10">
    <location>
        <begin position="27"/>
        <end position="1067"/>
    </location>
</feature>
<dbReference type="InterPro" id="IPR039426">
    <property type="entry name" value="TonB-dep_rcpt-like"/>
</dbReference>
<evidence type="ECO:0000256" key="8">
    <source>
        <dbReference type="PROSITE-ProRule" id="PRU01360"/>
    </source>
</evidence>
<evidence type="ECO:0000256" key="9">
    <source>
        <dbReference type="RuleBase" id="RU003357"/>
    </source>
</evidence>
<dbReference type="Proteomes" id="UP000441336">
    <property type="component" value="Unassembled WGS sequence"/>
</dbReference>
<reference evidence="13 14" key="1">
    <citation type="submission" date="2019-12" db="EMBL/GenBank/DDBJ databases">
        <title>Hymenobacter sp. HMF4947 Genome sequencing and assembly.</title>
        <authorList>
            <person name="Kang H."/>
            <person name="Cha I."/>
            <person name="Kim H."/>
            <person name="Joh K."/>
        </authorList>
    </citation>
    <scope>NUCLEOTIDE SEQUENCE [LARGE SCALE GENOMIC DNA]</scope>
    <source>
        <strain evidence="13 14">HMF4947</strain>
    </source>
</reference>
<dbReference type="SUPFAM" id="SSF56935">
    <property type="entry name" value="Porins"/>
    <property type="match status" value="1"/>
</dbReference>
<keyword evidence="2 8" id="KW-0813">Transport</keyword>
<feature type="domain" description="TonB-dependent receptor plug" evidence="12">
    <location>
        <begin position="147"/>
        <end position="254"/>
    </location>
</feature>
<dbReference type="SUPFAM" id="SSF49464">
    <property type="entry name" value="Carboxypeptidase regulatory domain-like"/>
    <property type="match status" value="1"/>
</dbReference>
<dbReference type="InterPro" id="IPR023997">
    <property type="entry name" value="TonB-dep_OMP_SusC/RagA_CS"/>
</dbReference>
<evidence type="ECO:0000256" key="3">
    <source>
        <dbReference type="ARBA" id="ARBA00022452"/>
    </source>
</evidence>
<dbReference type="NCBIfam" id="TIGR04056">
    <property type="entry name" value="OMP_RagA_SusC"/>
    <property type="match status" value="1"/>
</dbReference>
<keyword evidence="3 8" id="KW-1134">Transmembrane beta strand</keyword>
<gene>
    <name evidence="13" type="ORF">GO988_21280</name>
</gene>
<keyword evidence="10" id="KW-0732">Signal</keyword>
<feature type="domain" description="TonB-dependent receptor-like beta-barrel" evidence="11">
    <location>
        <begin position="475"/>
        <end position="929"/>
    </location>
</feature>
<comment type="similarity">
    <text evidence="8 9">Belongs to the TonB-dependent receptor family.</text>
</comment>
<proteinExistence type="inferred from homology"/>
<dbReference type="PROSITE" id="PS52016">
    <property type="entry name" value="TONB_DEPENDENT_REC_3"/>
    <property type="match status" value="1"/>
</dbReference>
<organism evidence="13 14">
    <name type="scientific">Hymenobacter ginkgonis</name>
    <dbReference type="NCBI Taxonomy" id="2682976"/>
    <lineage>
        <taxon>Bacteria</taxon>
        <taxon>Pseudomonadati</taxon>
        <taxon>Bacteroidota</taxon>
        <taxon>Cytophagia</taxon>
        <taxon>Cytophagales</taxon>
        <taxon>Hymenobacteraceae</taxon>
        <taxon>Hymenobacter</taxon>
    </lineage>
</organism>
<keyword evidence="5 9" id="KW-0798">TonB box</keyword>
<evidence type="ECO:0000256" key="10">
    <source>
        <dbReference type="SAM" id="SignalP"/>
    </source>
</evidence>
<protein>
    <submittedName>
        <fullName evidence="13">SusC/RagA family TonB-linked outer membrane protein</fullName>
    </submittedName>
</protein>
<dbReference type="InterPro" id="IPR008969">
    <property type="entry name" value="CarboxyPept-like_regulatory"/>
</dbReference>
<comment type="subcellular location">
    <subcellularLocation>
        <location evidence="1 8">Cell outer membrane</location>
        <topology evidence="1 8">Multi-pass membrane protein</topology>
    </subcellularLocation>
</comment>
<accession>A0A7K1TKH3</accession>
<dbReference type="InterPro" id="IPR036942">
    <property type="entry name" value="Beta-barrel_TonB_sf"/>
</dbReference>
<evidence type="ECO:0000256" key="4">
    <source>
        <dbReference type="ARBA" id="ARBA00022692"/>
    </source>
</evidence>
<evidence type="ECO:0000256" key="2">
    <source>
        <dbReference type="ARBA" id="ARBA00022448"/>
    </source>
</evidence>
<feature type="signal peptide" evidence="10">
    <location>
        <begin position="1"/>
        <end position="26"/>
    </location>
</feature>
<comment type="caution">
    <text evidence="13">The sequence shown here is derived from an EMBL/GenBank/DDBJ whole genome shotgun (WGS) entry which is preliminary data.</text>
</comment>
<keyword evidence="4 8" id="KW-0812">Transmembrane</keyword>
<keyword evidence="14" id="KW-1185">Reference proteome</keyword>
<name>A0A7K1TKH3_9BACT</name>